<accession>A0A451ANA8</accession>
<comment type="subcellular location">
    <subcellularLocation>
        <location evidence="1">Periplasm</location>
    </subcellularLocation>
</comment>
<dbReference type="PANTHER" id="PTHR30024">
    <property type="entry name" value="ALIPHATIC SULFONATES-BINDING PROTEIN-RELATED"/>
    <property type="match status" value="1"/>
</dbReference>
<keyword evidence="3" id="KW-0732">Signal</keyword>
<reference evidence="7" key="1">
    <citation type="submission" date="2019-02" db="EMBL/GenBank/DDBJ databases">
        <authorList>
            <person name="Gruber-Vodicka R. H."/>
            <person name="Seah K. B. B."/>
        </authorList>
    </citation>
    <scope>NUCLEOTIDE SEQUENCE</scope>
    <source>
        <strain evidence="7">BECK_BY2</strain>
        <strain evidence="6">BECK_BY3</strain>
    </source>
</reference>
<dbReference type="AlphaFoldDB" id="A0A451ANA8"/>
<name>A0A451ANA8_9GAMM</name>
<sequence length="322" mass="35773">MNILVTRRRRLVSVAFILVILVAMIFIGIFSTEKKSNLDHIKVGYIPITHCIPLYIAIEKGIFAREGIKVDLIALPGGPKILEALIVGEVDVGFSNVVSVILARSNRIKMLPIAGGAIETNANKDHAILIKKDSAISSAIDLKGKKIAINSRQNIDHLMIKAYLDKHALTESHVNLVEIPFPRMNAALEGGLVDAIATVEPFITLGFKEYNRKILTHNYIEVRDRTFVTTFAVMERNLQSNPSRYKRFSRAIKEASKIANHDADISRSVLPAYTGITPSLAEDVGLPYFSPLPDKTNIIQTEEMMITQGFIRQNTDLVSELE</sequence>
<dbReference type="InterPro" id="IPR015168">
    <property type="entry name" value="SsuA/THI5"/>
</dbReference>
<proteinExistence type="inferred from homology"/>
<evidence type="ECO:0000256" key="3">
    <source>
        <dbReference type="ARBA" id="ARBA00022729"/>
    </source>
</evidence>
<dbReference type="PANTHER" id="PTHR30024:SF47">
    <property type="entry name" value="TAURINE-BINDING PERIPLASMIC PROTEIN"/>
    <property type="match status" value="1"/>
</dbReference>
<keyword evidence="4" id="KW-1133">Transmembrane helix</keyword>
<dbReference type="EMBL" id="CAADFY010000156">
    <property type="protein sequence ID" value="VFK58850.1"/>
    <property type="molecule type" value="Genomic_DNA"/>
</dbReference>
<comment type="similarity">
    <text evidence="2">Belongs to the bacterial solute-binding protein SsuA/TauA family.</text>
</comment>
<feature type="transmembrane region" description="Helical" evidence="4">
    <location>
        <begin position="12"/>
        <end position="30"/>
    </location>
</feature>
<organism evidence="7">
    <name type="scientific">Candidatus Kentrum sp. TUN</name>
    <dbReference type="NCBI Taxonomy" id="2126343"/>
    <lineage>
        <taxon>Bacteria</taxon>
        <taxon>Pseudomonadati</taxon>
        <taxon>Pseudomonadota</taxon>
        <taxon>Gammaproteobacteria</taxon>
        <taxon>Candidatus Kentrum</taxon>
    </lineage>
</organism>
<dbReference type="SUPFAM" id="SSF53850">
    <property type="entry name" value="Periplasmic binding protein-like II"/>
    <property type="match status" value="1"/>
</dbReference>
<dbReference type="EMBL" id="CAADFV010000153">
    <property type="protein sequence ID" value="VFK67536.1"/>
    <property type="molecule type" value="Genomic_DNA"/>
</dbReference>
<gene>
    <name evidence="7" type="ORF">BECKTUN1418E_GA0071001_11535</name>
    <name evidence="6" type="ORF">BECKTUN1418F_GA0071002_11565</name>
</gene>
<keyword evidence="4" id="KW-0812">Transmembrane</keyword>
<evidence type="ECO:0000256" key="2">
    <source>
        <dbReference type="ARBA" id="ARBA00010742"/>
    </source>
</evidence>
<keyword evidence="4" id="KW-0472">Membrane</keyword>
<feature type="domain" description="SsuA/THI5-like" evidence="5">
    <location>
        <begin position="50"/>
        <end position="259"/>
    </location>
</feature>
<evidence type="ECO:0000259" key="5">
    <source>
        <dbReference type="Pfam" id="PF09084"/>
    </source>
</evidence>
<evidence type="ECO:0000313" key="6">
    <source>
        <dbReference type="EMBL" id="VFK58850.1"/>
    </source>
</evidence>
<dbReference type="Gene3D" id="3.40.190.10">
    <property type="entry name" value="Periplasmic binding protein-like II"/>
    <property type="match status" value="2"/>
</dbReference>
<evidence type="ECO:0000313" key="7">
    <source>
        <dbReference type="EMBL" id="VFK67536.1"/>
    </source>
</evidence>
<dbReference type="GO" id="GO:0042597">
    <property type="term" value="C:periplasmic space"/>
    <property type="evidence" value="ECO:0007669"/>
    <property type="project" value="UniProtKB-SubCell"/>
</dbReference>
<dbReference type="Pfam" id="PF09084">
    <property type="entry name" value="NMT1"/>
    <property type="match status" value="1"/>
</dbReference>
<evidence type="ECO:0000256" key="1">
    <source>
        <dbReference type="ARBA" id="ARBA00004418"/>
    </source>
</evidence>
<protein>
    <submittedName>
        <fullName evidence="7">NitT/TauT family transport system substrate-binding protein</fullName>
    </submittedName>
</protein>
<evidence type="ECO:0000256" key="4">
    <source>
        <dbReference type="SAM" id="Phobius"/>
    </source>
</evidence>